<accession>A0A6L8MHQ9</accession>
<keyword evidence="1" id="KW-0732">Signal</keyword>
<feature type="transmembrane region" description="Helical" evidence="2">
    <location>
        <begin position="329"/>
        <end position="354"/>
    </location>
</feature>
<gene>
    <name evidence="5" type="ORF">GTP44_08685</name>
</gene>
<sequence length="532" mass="56572">MALAWLLSTQWLLASVGSVAVGVLAWLLLNGAAQAWPALRMRRNVWLAAQCTVAVAALLPFLPRSVHVAPPITLTPALLSTSAPAQAVPLAASEEETTSPARELPLAADSVAPASVAATATDTSTLLGRALPLIAALWALVYVAGMTWALARLLRARSLWRRMMAAAERVSRAALQVHIAFTAEQRRQIAQRGLTVMRIDAAISPMLIGVLRPVLLLPAHLDGLTAEQQKMIVAHELHHWRARDPLCLAIAAALRTVFWFNPATRWMAKQMEWALELQCDQQVLNGRPQQQRKQYAASLLQQWTAPMGVAAFNGATITARIRQMQKNSLPALSAAAVWTTAAALMAVLAAGALLQPALAIGIPAATAQATAQAMAPAPAPAAEAWRAPLDEVRVTSFFGVRRSVPRTPHKGIDFRAAKGTPVYATASGTIIAAGPIAEGDGKYGNAVIIDHGAQHSLYAHLDSVSVQPGQRVQAGQLIGAVGETGLATGPHLHLEVRRNGQIIDPATMFTDLDAHATAHALKVRRQQLPSKG</sequence>
<evidence type="ECO:0000256" key="1">
    <source>
        <dbReference type="ARBA" id="ARBA00022729"/>
    </source>
</evidence>
<evidence type="ECO:0000259" key="3">
    <source>
        <dbReference type="Pfam" id="PF01551"/>
    </source>
</evidence>
<dbReference type="AlphaFoldDB" id="A0A6L8MHQ9"/>
<dbReference type="InterPro" id="IPR016047">
    <property type="entry name" value="M23ase_b-sheet_dom"/>
</dbReference>
<feature type="transmembrane region" description="Helical" evidence="2">
    <location>
        <begin position="12"/>
        <end position="33"/>
    </location>
</feature>
<keyword evidence="2" id="KW-0812">Transmembrane</keyword>
<dbReference type="PANTHER" id="PTHR21666:SF289">
    <property type="entry name" value="L-ALA--D-GLU ENDOPEPTIDASE"/>
    <property type="match status" value="1"/>
</dbReference>
<dbReference type="Pfam" id="PF01551">
    <property type="entry name" value="Peptidase_M23"/>
    <property type="match status" value="1"/>
</dbReference>
<organism evidence="5 6">
    <name type="scientific">Duganella lactea</name>
    <dbReference type="NCBI Taxonomy" id="2692173"/>
    <lineage>
        <taxon>Bacteria</taxon>
        <taxon>Pseudomonadati</taxon>
        <taxon>Pseudomonadota</taxon>
        <taxon>Betaproteobacteria</taxon>
        <taxon>Burkholderiales</taxon>
        <taxon>Oxalobacteraceae</taxon>
        <taxon>Telluria group</taxon>
        <taxon>Duganella</taxon>
    </lineage>
</organism>
<keyword evidence="2" id="KW-1133">Transmembrane helix</keyword>
<protein>
    <submittedName>
        <fullName evidence="5">Peptidoglycan DD-metalloendopeptidase family protein</fullName>
    </submittedName>
</protein>
<feature type="domain" description="Peptidase M56" evidence="4">
    <location>
        <begin position="19"/>
        <end position="308"/>
    </location>
</feature>
<evidence type="ECO:0000313" key="5">
    <source>
        <dbReference type="EMBL" id="MYM82029.1"/>
    </source>
</evidence>
<dbReference type="CDD" id="cd07341">
    <property type="entry name" value="M56_BlaR1_MecR1_like"/>
    <property type="match status" value="1"/>
</dbReference>
<comment type="caution">
    <text evidence="5">The sequence shown here is derived from an EMBL/GenBank/DDBJ whole genome shotgun (WGS) entry which is preliminary data.</text>
</comment>
<dbReference type="InterPro" id="IPR011055">
    <property type="entry name" value="Dup_hybrid_motif"/>
</dbReference>
<evidence type="ECO:0000313" key="6">
    <source>
        <dbReference type="Proteomes" id="UP000474565"/>
    </source>
</evidence>
<dbReference type="PANTHER" id="PTHR21666">
    <property type="entry name" value="PEPTIDASE-RELATED"/>
    <property type="match status" value="1"/>
</dbReference>
<dbReference type="InterPro" id="IPR050570">
    <property type="entry name" value="Cell_wall_metabolism_enzyme"/>
</dbReference>
<dbReference type="SUPFAM" id="SSF51261">
    <property type="entry name" value="Duplicated hybrid motif"/>
    <property type="match status" value="1"/>
</dbReference>
<reference evidence="5 6" key="1">
    <citation type="submission" date="2019-12" db="EMBL/GenBank/DDBJ databases">
        <title>Novel species isolated from a subtropical stream in China.</title>
        <authorList>
            <person name="Lu H."/>
        </authorList>
    </citation>
    <scope>NUCLEOTIDE SEQUENCE [LARGE SCALE GENOMIC DNA]</scope>
    <source>
        <strain evidence="5 6">FT50W</strain>
    </source>
</reference>
<feature type="domain" description="M23ase beta-sheet core" evidence="3">
    <location>
        <begin position="408"/>
        <end position="505"/>
    </location>
</feature>
<evidence type="ECO:0000256" key="2">
    <source>
        <dbReference type="SAM" id="Phobius"/>
    </source>
</evidence>
<evidence type="ECO:0000259" key="4">
    <source>
        <dbReference type="Pfam" id="PF05569"/>
    </source>
</evidence>
<dbReference type="InterPro" id="IPR008756">
    <property type="entry name" value="Peptidase_M56"/>
</dbReference>
<dbReference type="Proteomes" id="UP000474565">
    <property type="component" value="Unassembled WGS sequence"/>
</dbReference>
<dbReference type="Gene3D" id="2.70.70.10">
    <property type="entry name" value="Glucose Permease (Domain IIA)"/>
    <property type="match status" value="1"/>
</dbReference>
<dbReference type="Pfam" id="PF05569">
    <property type="entry name" value="Peptidase_M56"/>
    <property type="match status" value="1"/>
</dbReference>
<keyword evidence="2" id="KW-0472">Membrane</keyword>
<name>A0A6L8MHQ9_9BURK</name>
<dbReference type="EMBL" id="WWCP01000007">
    <property type="protein sequence ID" value="MYM82029.1"/>
    <property type="molecule type" value="Genomic_DNA"/>
</dbReference>
<proteinExistence type="predicted"/>
<feature type="transmembrane region" description="Helical" evidence="2">
    <location>
        <begin position="133"/>
        <end position="154"/>
    </location>
</feature>
<dbReference type="GO" id="GO:0004222">
    <property type="term" value="F:metalloendopeptidase activity"/>
    <property type="evidence" value="ECO:0007669"/>
    <property type="project" value="TreeGrafter"/>
</dbReference>
<dbReference type="CDD" id="cd12797">
    <property type="entry name" value="M23_peptidase"/>
    <property type="match status" value="1"/>
</dbReference>
<dbReference type="RefSeq" id="WP_161019124.1">
    <property type="nucleotide sequence ID" value="NZ_WWCP01000007.1"/>
</dbReference>
<feature type="transmembrane region" description="Helical" evidence="2">
    <location>
        <begin position="45"/>
        <end position="62"/>
    </location>
</feature>